<sequence>MTKLSNDNLNICHFRDCLLGKEDQQFLNSINIDLDQFRQHNAMELNKILKTKVNCLENNIKILLEDIINLLKLRTDGLGIEQLERPVQLITYANDISSKHKELRSKVATLEKEIAEYNYENEKLNLILQSIPTHEHHLSTLIHSINDNTYSTLLANMSRQTQQHDNNKQSYSPISPISLNDKDISCTPAEYSSYSNQIPASSYDIVKTERKSSFTILKKEKKTSDLDSEM</sequence>
<reference evidence="2" key="1">
    <citation type="submission" date="2021-02" db="EMBL/GenBank/DDBJ databases">
        <authorList>
            <person name="Nowell W R."/>
        </authorList>
    </citation>
    <scope>NUCLEOTIDE SEQUENCE</scope>
</reference>
<proteinExistence type="predicted"/>
<dbReference type="Proteomes" id="UP000663870">
    <property type="component" value="Unassembled WGS sequence"/>
</dbReference>
<organism evidence="2 4">
    <name type="scientific">Rotaria sordida</name>
    <dbReference type="NCBI Taxonomy" id="392033"/>
    <lineage>
        <taxon>Eukaryota</taxon>
        <taxon>Metazoa</taxon>
        <taxon>Spiralia</taxon>
        <taxon>Gnathifera</taxon>
        <taxon>Rotifera</taxon>
        <taxon>Eurotatoria</taxon>
        <taxon>Bdelloidea</taxon>
        <taxon>Philodinida</taxon>
        <taxon>Philodinidae</taxon>
        <taxon>Rotaria</taxon>
    </lineage>
</organism>
<evidence type="ECO:0000313" key="4">
    <source>
        <dbReference type="Proteomes" id="UP000663854"/>
    </source>
</evidence>
<accession>A0A814W3T2</accession>
<evidence type="ECO:0000313" key="2">
    <source>
        <dbReference type="EMBL" id="CAF1196144.1"/>
    </source>
</evidence>
<keyword evidence="1" id="KW-0175">Coiled coil</keyword>
<name>A0A814W3T2_9BILA</name>
<gene>
    <name evidence="3" type="ORF">JXQ802_LOCUS49976</name>
    <name evidence="2" type="ORF">PYM288_LOCUS24616</name>
</gene>
<protein>
    <submittedName>
        <fullName evidence="2">Uncharacterized protein</fullName>
    </submittedName>
</protein>
<dbReference type="EMBL" id="CAJNOL010006256">
    <property type="protein sequence ID" value="CAF1615915.1"/>
    <property type="molecule type" value="Genomic_DNA"/>
</dbReference>
<dbReference type="EMBL" id="CAJNOH010001257">
    <property type="protein sequence ID" value="CAF1196144.1"/>
    <property type="molecule type" value="Genomic_DNA"/>
</dbReference>
<dbReference type="Proteomes" id="UP000663854">
    <property type="component" value="Unassembled WGS sequence"/>
</dbReference>
<evidence type="ECO:0000313" key="3">
    <source>
        <dbReference type="EMBL" id="CAF1615915.1"/>
    </source>
</evidence>
<keyword evidence="5" id="KW-1185">Reference proteome</keyword>
<feature type="coiled-coil region" evidence="1">
    <location>
        <begin position="46"/>
        <end position="127"/>
    </location>
</feature>
<evidence type="ECO:0000313" key="5">
    <source>
        <dbReference type="Proteomes" id="UP000663870"/>
    </source>
</evidence>
<dbReference type="AlphaFoldDB" id="A0A814W3T2"/>
<comment type="caution">
    <text evidence="2">The sequence shown here is derived from an EMBL/GenBank/DDBJ whole genome shotgun (WGS) entry which is preliminary data.</text>
</comment>
<evidence type="ECO:0000256" key="1">
    <source>
        <dbReference type="SAM" id="Coils"/>
    </source>
</evidence>